<evidence type="ECO:0000313" key="2">
    <source>
        <dbReference type="Proteomes" id="UP000644756"/>
    </source>
</evidence>
<protein>
    <submittedName>
        <fullName evidence="1">Uncharacterized protein</fullName>
    </submittedName>
</protein>
<comment type="caution">
    <text evidence="1">The sequence shown here is derived from an EMBL/GenBank/DDBJ whole genome shotgun (WGS) entry which is preliminary data.</text>
</comment>
<accession>A0A917CGL3</accession>
<sequence>MAQYKCLPMYEYIRPGIYVLFNQNGDFTTTDDKVIAALDGAAPFIERVDVEKAEEVAEETVIEPVVSVEVAEEVVTEPEPEVKPESRRKK</sequence>
<keyword evidence="2" id="KW-1185">Reference proteome</keyword>
<reference evidence="1" key="2">
    <citation type="submission" date="2020-09" db="EMBL/GenBank/DDBJ databases">
        <authorList>
            <person name="Sun Q."/>
            <person name="Zhou Y."/>
        </authorList>
    </citation>
    <scope>NUCLEOTIDE SEQUENCE</scope>
    <source>
        <strain evidence="1">CGMCC 1.12987</strain>
    </source>
</reference>
<dbReference type="RefSeq" id="WP_188528187.1">
    <property type="nucleotide sequence ID" value="NZ_BMGR01000001.1"/>
</dbReference>
<reference evidence="1" key="1">
    <citation type="journal article" date="2014" name="Int. J. Syst. Evol. Microbiol.">
        <title>Complete genome sequence of Corynebacterium casei LMG S-19264T (=DSM 44701T), isolated from a smear-ripened cheese.</title>
        <authorList>
            <consortium name="US DOE Joint Genome Institute (JGI-PGF)"/>
            <person name="Walter F."/>
            <person name="Albersmeier A."/>
            <person name="Kalinowski J."/>
            <person name="Ruckert C."/>
        </authorList>
    </citation>
    <scope>NUCLEOTIDE SEQUENCE</scope>
    <source>
        <strain evidence="1">CGMCC 1.12987</strain>
    </source>
</reference>
<evidence type="ECO:0000313" key="1">
    <source>
        <dbReference type="EMBL" id="GGF88438.1"/>
    </source>
</evidence>
<organism evidence="1 2">
    <name type="scientific">Paenibacillus abyssi</name>
    <dbReference type="NCBI Taxonomy" id="1340531"/>
    <lineage>
        <taxon>Bacteria</taxon>
        <taxon>Bacillati</taxon>
        <taxon>Bacillota</taxon>
        <taxon>Bacilli</taxon>
        <taxon>Bacillales</taxon>
        <taxon>Paenibacillaceae</taxon>
        <taxon>Paenibacillus</taxon>
    </lineage>
</organism>
<dbReference type="EMBL" id="BMGR01000001">
    <property type="protein sequence ID" value="GGF88438.1"/>
    <property type="molecule type" value="Genomic_DNA"/>
</dbReference>
<gene>
    <name evidence="1" type="ORF">GCM10010916_02230</name>
</gene>
<dbReference type="Proteomes" id="UP000644756">
    <property type="component" value="Unassembled WGS sequence"/>
</dbReference>
<proteinExistence type="predicted"/>
<name>A0A917CGL3_9BACL</name>
<dbReference type="AlphaFoldDB" id="A0A917CGL3"/>